<dbReference type="PROSITE" id="PS50297">
    <property type="entry name" value="ANK_REP_REGION"/>
    <property type="match status" value="3"/>
</dbReference>
<feature type="region of interest" description="Disordered" evidence="2">
    <location>
        <begin position="1"/>
        <end position="31"/>
    </location>
</feature>
<feature type="repeat" description="ANK" evidence="1">
    <location>
        <begin position="103"/>
        <end position="135"/>
    </location>
</feature>
<dbReference type="Pfam" id="PF12796">
    <property type="entry name" value="Ank_2"/>
    <property type="match status" value="2"/>
</dbReference>
<feature type="repeat" description="ANK" evidence="1">
    <location>
        <begin position="168"/>
        <end position="200"/>
    </location>
</feature>
<evidence type="ECO:0000256" key="1">
    <source>
        <dbReference type="PROSITE-ProRule" id="PRU00023"/>
    </source>
</evidence>
<reference evidence="3" key="1">
    <citation type="submission" date="2018-08" db="EMBL/GenBank/DDBJ databases">
        <authorList>
            <person name="Rossello M."/>
        </authorList>
    </citation>
    <scope>NUCLEOTIDE SEQUENCE [LARGE SCALE GENOMIC DNA]</scope>
    <source>
        <strain evidence="3">cv. Chinese Spring</strain>
    </source>
</reference>
<organism evidence="3">
    <name type="scientific">Triticum aestivum</name>
    <name type="common">Wheat</name>
    <dbReference type="NCBI Taxonomy" id="4565"/>
    <lineage>
        <taxon>Eukaryota</taxon>
        <taxon>Viridiplantae</taxon>
        <taxon>Streptophyta</taxon>
        <taxon>Embryophyta</taxon>
        <taxon>Tracheophyta</taxon>
        <taxon>Spermatophyta</taxon>
        <taxon>Magnoliopsida</taxon>
        <taxon>Liliopsida</taxon>
        <taxon>Poales</taxon>
        <taxon>Poaceae</taxon>
        <taxon>BOP clade</taxon>
        <taxon>Pooideae</taxon>
        <taxon>Triticodae</taxon>
        <taxon>Triticeae</taxon>
        <taxon>Triticinae</taxon>
        <taxon>Triticum</taxon>
    </lineage>
</organism>
<dbReference type="Gramene" id="TraesCS6B03G0078100.1">
    <property type="protein sequence ID" value="TraesCS6B03G0078100.1.CDS"/>
    <property type="gene ID" value="TraesCS6B03G0078100"/>
</dbReference>
<dbReference type="InterPro" id="IPR036770">
    <property type="entry name" value="Ankyrin_rpt-contain_sf"/>
</dbReference>
<dbReference type="InterPro" id="IPR002110">
    <property type="entry name" value="Ankyrin_rpt"/>
</dbReference>
<reference evidence="3" key="2">
    <citation type="submission" date="2018-10" db="UniProtKB">
        <authorList>
            <consortium name="EnsemblPlants"/>
        </authorList>
    </citation>
    <scope>IDENTIFICATION</scope>
</reference>
<name>A0A3B6PGD5_WHEAT</name>
<dbReference type="OrthoDB" id="676943at2759"/>
<proteinExistence type="predicted"/>
<dbReference type="PRINTS" id="PR01415">
    <property type="entry name" value="ANKYRIN"/>
</dbReference>
<dbReference type="Gramene" id="TraesCS6B02G033800.1">
    <property type="protein sequence ID" value="TraesCS6B02G033800.1"/>
    <property type="gene ID" value="TraesCS6B02G033800"/>
</dbReference>
<accession>A0A3B6PGD5</accession>
<feature type="repeat" description="ANK" evidence="1">
    <location>
        <begin position="136"/>
        <end position="168"/>
    </location>
</feature>
<dbReference type="SUPFAM" id="SSF48403">
    <property type="entry name" value="Ankyrin repeat"/>
    <property type="match status" value="1"/>
</dbReference>
<keyword evidence="4" id="KW-1185">Reference proteome</keyword>
<dbReference type="STRING" id="4565.A0A3B6PGD5"/>
<dbReference type="InterPro" id="IPR051616">
    <property type="entry name" value="Cul2-RING_E3_ligase_SR"/>
</dbReference>
<feature type="compositionally biased region" description="Basic residues" evidence="2">
    <location>
        <begin position="1"/>
        <end position="15"/>
    </location>
</feature>
<dbReference type="Gene3D" id="1.25.40.20">
    <property type="entry name" value="Ankyrin repeat-containing domain"/>
    <property type="match status" value="3"/>
</dbReference>
<dbReference type="EnsemblPlants" id="TraesCS6B02G033800.1">
    <property type="protein sequence ID" value="TraesCS6B02G033800.1"/>
    <property type="gene ID" value="TraesCS6B02G033800"/>
</dbReference>
<dbReference type="PANTHER" id="PTHR46224">
    <property type="entry name" value="ANKYRIN REPEAT FAMILY PROTEIN"/>
    <property type="match status" value="1"/>
</dbReference>
<dbReference type="Proteomes" id="UP000019116">
    <property type="component" value="Chromosome 6B"/>
</dbReference>
<evidence type="ECO:0000313" key="4">
    <source>
        <dbReference type="Proteomes" id="UP000019116"/>
    </source>
</evidence>
<sequence>MARRHPAATSAKRRAAPPNPSPPPPPADGSIPLLHAASRGDLRLFKRLVRDLDKGRGRPREVVEAAKDQGLVALHFAAGKGRLWVCRYLVEELGVDVDAVNDGGRTPLLVALIHGSMNAASYLLDHGADPGKADYKGFAPLHHAAKAGDRKMTELLLAKGVSVDPVSSEGTPLYAAALEGHDEILQILLENNTDCNKKVPGIDTLLLVAISAPSLKCVKLLVEAGADVDDGILAPLVIAAEMKGSTACLKLLLEAGADPNVPDPFGRFPIELAALSGTREGVEILFPVTSCVPTVHDWSVDGIIRHARVAMKHGAHSNVRTIEQFKLLGVESLKRNDYFIAATLYSAVCYYTLFLNV</sequence>
<feature type="compositionally biased region" description="Pro residues" evidence="2">
    <location>
        <begin position="17"/>
        <end position="27"/>
    </location>
</feature>
<evidence type="ECO:0000256" key="2">
    <source>
        <dbReference type="SAM" id="MobiDB-lite"/>
    </source>
</evidence>
<dbReference type="PROSITE" id="PS50088">
    <property type="entry name" value="ANK_REPEAT"/>
    <property type="match status" value="3"/>
</dbReference>
<dbReference type="SMART" id="SM00248">
    <property type="entry name" value="ANK"/>
    <property type="match status" value="7"/>
</dbReference>
<dbReference type="OMA" id="ASIHMES"/>
<dbReference type="AlphaFoldDB" id="A0A3B6PGD5"/>
<protein>
    <submittedName>
        <fullName evidence="3">Uncharacterized protein</fullName>
    </submittedName>
</protein>
<evidence type="ECO:0000313" key="3">
    <source>
        <dbReference type="EnsemblPlants" id="TraesCS6B02G033800.1"/>
    </source>
</evidence>
<dbReference type="Pfam" id="PF00023">
    <property type="entry name" value="Ank"/>
    <property type="match status" value="1"/>
</dbReference>
<dbReference type="SMR" id="A0A3B6PGD5"/>
<keyword evidence="1" id="KW-0040">ANK repeat</keyword>
<dbReference type="PANTHER" id="PTHR46224:SF63">
    <property type="entry name" value="OS02G0493300 PROTEIN"/>
    <property type="match status" value="1"/>
</dbReference>